<accession>A0ABR2WMR1</accession>
<gene>
    <name evidence="2" type="ORF">K7432_011150</name>
</gene>
<sequence>MPVNDEGEIFSSTEGTQVLSPEQRKTRSNTTGTTRTSFPEPRRRGNRRTPRDAPSKAKETFIELLKDHPDIKERTPSHLYCALCDCDIRVRSLNDYLTVSRHIAREKHQVNFAKRLVSIGKHKGR</sequence>
<dbReference type="EMBL" id="JASJQH010000833">
    <property type="protein sequence ID" value="KAK9762783.1"/>
    <property type="molecule type" value="Genomic_DNA"/>
</dbReference>
<feature type="compositionally biased region" description="Basic and acidic residues" evidence="1">
    <location>
        <begin position="49"/>
        <end position="58"/>
    </location>
</feature>
<dbReference type="Proteomes" id="UP001479436">
    <property type="component" value="Unassembled WGS sequence"/>
</dbReference>
<protein>
    <submittedName>
        <fullName evidence="2">Uncharacterized protein</fullName>
    </submittedName>
</protein>
<feature type="compositionally biased region" description="Low complexity" evidence="1">
    <location>
        <begin position="28"/>
        <end position="39"/>
    </location>
</feature>
<comment type="caution">
    <text evidence="2">The sequence shown here is derived from an EMBL/GenBank/DDBJ whole genome shotgun (WGS) entry which is preliminary data.</text>
</comment>
<evidence type="ECO:0000313" key="3">
    <source>
        <dbReference type="Proteomes" id="UP001479436"/>
    </source>
</evidence>
<feature type="compositionally biased region" description="Polar residues" evidence="1">
    <location>
        <begin position="10"/>
        <end position="20"/>
    </location>
</feature>
<proteinExistence type="predicted"/>
<organism evidence="2 3">
    <name type="scientific">Basidiobolus ranarum</name>
    <dbReference type="NCBI Taxonomy" id="34480"/>
    <lineage>
        <taxon>Eukaryota</taxon>
        <taxon>Fungi</taxon>
        <taxon>Fungi incertae sedis</taxon>
        <taxon>Zoopagomycota</taxon>
        <taxon>Entomophthoromycotina</taxon>
        <taxon>Basidiobolomycetes</taxon>
        <taxon>Basidiobolales</taxon>
        <taxon>Basidiobolaceae</taxon>
        <taxon>Basidiobolus</taxon>
    </lineage>
</organism>
<evidence type="ECO:0000313" key="2">
    <source>
        <dbReference type="EMBL" id="KAK9762783.1"/>
    </source>
</evidence>
<feature type="region of interest" description="Disordered" evidence="1">
    <location>
        <begin position="1"/>
        <end position="58"/>
    </location>
</feature>
<evidence type="ECO:0000256" key="1">
    <source>
        <dbReference type="SAM" id="MobiDB-lite"/>
    </source>
</evidence>
<name>A0ABR2WMR1_9FUNG</name>
<reference evidence="2 3" key="1">
    <citation type="submission" date="2023-04" db="EMBL/GenBank/DDBJ databases">
        <title>Genome of Basidiobolus ranarum AG-B5.</title>
        <authorList>
            <person name="Stajich J.E."/>
            <person name="Carter-House D."/>
            <person name="Gryganskyi A."/>
        </authorList>
    </citation>
    <scope>NUCLEOTIDE SEQUENCE [LARGE SCALE GENOMIC DNA]</scope>
    <source>
        <strain evidence="2 3">AG-B5</strain>
    </source>
</reference>
<keyword evidence="3" id="KW-1185">Reference proteome</keyword>